<accession>A0A9P7BYC7</accession>
<dbReference type="EMBL" id="JAANIU010022102">
    <property type="protein sequence ID" value="KAG1522868.1"/>
    <property type="molecule type" value="Genomic_DNA"/>
</dbReference>
<keyword evidence="2" id="KW-1185">Reference proteome</keyword>
<gene>
    <name evidence="1" type="ORF">G6F50_018656</name>
</gene>
<evidence type="ECO:0000313" key="2">
    <source>
        <dbReference type="Proteomes" id="UP000740926"/>
    </source>
</evidence>
<protein>
    <submittedName>
        <fullName evidence="1">Uncharacterized protein</fullName>
    </submittedName>
</protein>
<dbReference type="AlphaFoldDB" id="A0A9P7BYC7"/>
<comment type="caution">
    <text evidence="1">The sequence shown here is derived from an EMBL/GenBank/DDBJ whole genome shotgun (WGS) entry which is preliminary data.</text>
</comment>
<name>A0A9P7BYC7_9FUNG</name>
<evidence type="ECO:0000313" key="1">
    <source>
        <dbReference type="EMBL" id="KAG1522868.1"/>
    </source>
</evidence>
<reference evidence="1 2" key="1">
    <citation type="journal article" date="2020" name="Microb. Genom.">
        <title>Genetic diversity of clinical and environmental Mucorales isolates obtained from an investigation of mucormycosis cases among solid organ transplant recipients.</title>
        <authorList>
            <person name="Nguyen M.H."/>
            <person name="Kaul D."/>
            <person name="Muto C."/>
            <person name="Cheng S.J."/>
            <person name="Richter R.A."/>
            <person name="Bruno V.M."/>
            <person name="Liu G."/>
            <person name="Beyhan S."/>
            <person name="Sundermann A.J."/>
            <person name="Mounaud S."/>
            <person name="Pasculle A.W."/>
            <person name="Nierman W.C."/>
            <person name="Driscoll E."/>
            <person name="Cumbie R."/>
            <person name="Clancy C.J."/>
            <person name="Dupont C.L."/>
        </authorList>
    </citation>
    <scope>NUCLEOTIDE SEQUENCE [LARGE SCALE GENOMIC DNA]</scope>
    <source>
        <strain evidence="1 2">GL24</strain>
    </source>
</reference>
<organism evidence="1 2">
    <name type="scientific">Rhizopus delemar</name>
    <dbReference type="NCBI Taxonomy" id="936053"/>
    <lineage>
        <taxon>Eukaryota</taxon>
        <taxon>Fungi</taxon>
        <taxon>Fungi incertae sedis</taxon>
        <taxon>Mucoromycota</taxon>
        <taxon>Mucoromycotina</taxon>
        <taxon>Mucoromycetes</taxon>
        <taxon>Mucorales</taxon>
        <taxon>Mucorineae</taxon>
        <taxon>Rhizopodaceae</taxon>
        <taxon>Rhizopus</taxon>
    </lineage>
</organism>
<sequence length="72" mass="7546">MARFILQVQLDALEPGQRQRDQVGIGGTVEIGFDLADGGSHPFTLRHGGPSVSGLNGAIRSLYVAVRSGAAR</sequence>
<proteinExistence type="predicted"/>
<dbReference type="Proteomes" id="UP000740926">
    <property type="component" value="Unassembled WGS sequence"/>
</dbReference>